<keyword evidence="6" id="KW-0732">Signal</keyword>
<keyword evidence="1" id="KW-0808">Transferase</keyword>
<dbReference type="FunFam" id="3.30.200.20:FF:000015">
    <property type="entry name" value="Somatic embryogenesis receptor kinase 1"/>
    <property type="match status" value="1"/>
</dbReference>
<dbReference type="EMBL" id="WRXP01001167">
    <property type="protein sequence ID" value="KAF1002449.1"/>
    <property type="molecule type" value="Genomic_DNA"/>
</dbReference>
<dbReference type="PROSITE" id="PS00107">
    <property type="entry name" value="PROTEIN_KINASE_ATP"/>
    <property type="match status" value="1"/>
</dbReference>
<keyword evidence="5" id="KW-1133">Transmembrane helix</keyword>
<dbReference type="InterPro" id="IPR043891">
    <property type="entry name" value="SPARK"/>
</dbReference>
<keyword evidence="3 4" id="KW-0067">ATP-binding</keyword>
<dbReference type="Pfam" id="PF07714">
    <property type="entry name" value="PK_Tyr_Ser-Thr"/>
    <property type="match status" value="1"/>
</dbReference>
<feature type="transmembrane region" description="Helical" evidence="5">
    <location>
        <begin position="222"/>
        <end position="245"/>
    </location>
</feature>
<feature type="chain" id="PRO_5026731792" description="Protein kinase domain-containing protein" evidence="6">
    <location>
        <begin position="23"/>
        <end position="394"/>
    </location>
</feature>
<keyword evidence="5" id="KW-0812">Transmembrane</keyword>
<dbReference type="InterPro" id="IPR000719">
    <property type="entry name" value="Prot_kinase_dom"/>
</dbReference>
<dbReference type="GO" id="GO:0004674">
    <property type="term" value="F:protein serine/threonine kinase activity"/>
    <property type="evidence" value="ECO:0007669"/>
    <property type="project" value="UniProtKB-KW"/>
</dbReference>
<name>A0A6L5B9P0_APIGR</name>
<dbReference type="InterPro" id="IPR011009">
    <property type="entry name" value="Kinase-like_dom_sf"/>
</dbReference>
<dbReference type="InterPro" id="IPR017441">
    <property type="entry name" value="Protein_kinase_ATP_BS"/>
</dbReference>
<comment type="caution">
    <text evidence="8">The sequence shown here is derived from an EMBL/GenBank/DDBJ whole genome shotgun (WGS) entry which is preliminary data.</text>
</comment>
<evidence type="ECO:0000256" key="5">
    <source>
        <dbReference type="SAM" id="Phobius"/>
    </source>
</evidence>
<evidence type="ECO:0000313" key="8">
    <source>
        <dbReference type="EMBL" id="KAF1002449.1"/>
    </source>
</evidence>
<evidence type="ECO:0000256" key="3">
    <source>
        <dbReference type="ARBA" id="ARBA00022840"/>
    </source>
</evidence>
<evidence type="ECO:0000256" key="2">
    <source>
        <dbReference type="ARBA" id="ARBA00022741"/>
    </source>
</evidence>
<organism evidence="8 9">
    <name type="scientific">Apium graveolens</name>
    <name type="common">Celery</name>
    <dbReference type="NCBI Taxonomy" id="4045"/>
    <lineage>
        <taxon>Eukaryota</taxon>
        <taxon>Viridiplantae</taxon>
        <taxon>Streptophyta</taxon>
        <taxon>Embryophyta</taxon>
        <taxon>Tracheophyta</taxon>
        <taxon>Spermatophyta</taxon>
        <taxon>Magnoliopsida</taxon>
        <taxon>eudicotyledons</taxon>
        <taxon>Gunneridae</taxon>
        <taxon>Pentapetalae</taxon>
        <taxon>asterids</taxon>
        <taxon>campanulids</taxon>
        <taxon>Apiales</taxon>
        <taxon>Apiaceae</taxon>
        <taxon>Apioideae</taxon>
        <taxon>apioid superclade</taxon>
        <taxon>Apieae</taxon>
        <taxon>Apium</taxon>
    </lineage>
</organism>
<dbReference type="Proteomes" id="UP000593563">
    <property type="component" value="Unassembled WGS sequence"/>
</dbReference>
<gene>
    <name evidence="8" type="ORF">AG4045_018328</name>
</gene>
<dbReference type="AlphaFoldDB" id="A0A6L5B9P0"/>
<evidence type="ECO:0000256" key="6">
    <source>
        <dbReference type="SAM" id="SignalP"/>
    </source>
</evidence>
<dbReference type="Pfam" id="PF19160">
    <property type="entry name" value="SPARK"/>
    <property type="match status" value="1"/>
</dbReference>
<protein>
    <recommendedName>
        <fullName evidence="7">Protein kinase domain-containing protein</fullName>
    </recommendedName>
</protein>
<dbReference type="PROSITE" id="PS50011">
    <property type="entry name" value="PROTEIN_KINASE_DOM"/>
    <property type="match status" value="1"/>
</dbReference>
<dbReference type="InterPro" id="IPR001245">
    <property type="entry name" value="Ser-Thr/Tyr_kinase_cat_dom"/>
</dbReference>
<feature type="signal peptide" evidence="6">
    <location>
        <begin position="1"/>
        <end position="22"/>
    </location>
</feature>
<keyword evidence="9" id="KW-1185">Reference proteome</keyword>
<keyword evidence="2 4" id="KW-0547">Nucleotide-binding</keyword>
<proteinExistence type="predicted"/>
<evidence type="ECO:0000256" key="4">
    <source>
        <dbReference type="PROSITE-ProRule" id="PRU10141"/>
    </source>
</evidence>
<reference evidence="8" key="1">
    <citation type="submission" date="2020-01" db="EMBL/GenBank/DDBJ databases">
        <title>The Celery Genome Sequence Reveals Sequential Paleo-tetraploidization, Resistance Gene Elimination, Karyotype Evolution, and Functional Innovation in Apiales.</title>
        <authorList>
            <person name="Song X."/>
        </authorList>
    </citation>
    <scope>NUCLEOTIDE SEQUENCE</scope>
    <source>
        <tissue evidence="8">Leaf</tissue>
    </source>
</reference>
<feature type="domain" description="Protein kinase" evidence="7">
    <location>
        <begin position="290"/>
        <end position="394"/>
    </location>
</feature>
<dbReference type="GO" id="GO:0005524">
    <property type="term" value="F:ATP binding"/>
    <property type="evidence" value="ECO:0007669"/>
    <property type="project" value="UniProtKB-UniRule"/>
</dbReference>
<keyword evidence="5" id="KW-0472">Membrane</keyword>
<dbReference type="Gene3D" id="3.30.200.20">
    <property type="entry name" value="Phosphorylase Kinase, domain 1"/>
    <property type="match status" value="1"/>
</dbReference>
<evidence type="ECO:0000313" key="9">
    <source>
        <dbReference type="Proteomes" id="UP000593563"/>
    </source>
</evidence>
<keyword evidence="1" id="KW-0723">Serine/threonine-protein kinase</keyword>
<feature type="binding site" evidence="4">
    <location>
        <position position="318"/>
    </location>
    <ligand>
        <name>ATP</name>
        <dbReference type="ChEBI" id="CHEBI:30616"/>
    </ligand>
</feature>
<evidence type="ECO:0000256" key="1">
    <source>
        <dbReference type="ARBA" id="ARBA00022527"/>
    </source>
</evidence>
<sequence length="394" mass="43879">MSMLMFVYFLLFLFGFLSVSLSQSNATVKCPLDFSIQSRLAEASRHSNDANMQCQLIRQGIGLVQSDYLRRTNSFLISDAFTEPCWQTVQSLFDKYPNHFDIRTVCGIQTHIFTQGCRNLTTRAQYEAKNSKFTLNSVVEACNQSLQIGEACATCTTSISALEPSYERGRNSDYNSDCIYYKCIYAAAFSNSFGPAYKHNVECLFALTFDRSESAKKHGEHLIIACSASGFLIFVMSFAVFWWLWRYKLKMIRSKKDALDSTSSDLDSICGDTTLIKFSFSEVEKATKNFSKLNIIGSGGFGNVYKGVLLDGTEVALKRFKNCSSAGDAGFSHEVEVIASVRHVNLVALRGYCIAMTQFEVIPDRPTPITADVDGMENSFSSTGISSMSSFSTY</sequence>
<dbReference type="SUPFAM" id="SSF56112">
    <property type="entry name" value="Protein kinase-like (PK-like)"/>
    <property type="match status" value="1"/>
</dbReference>
<keyword evidence="1" id="KW-0418">Kinase</keyword>
<accession>A0A6L5B9P0</accession>
<dbReference type="PANTHER" id="PTHR47989">
    <property type="entry name" value="OS01G0750732 PROTEIN"/>
    <property type="match status" value="1"/>
</dbReference>
<dbReference type="PANTHER" id="PTHR47989:SF62">
    <property type="entry name" value="OS05G0423500 PROTEIN"/>
    <property type="match status" value="1"/>
</dbReference>
<evidence type="ECO:0000259" key="7">
    <source>
        <dbReference type="PROSITE" id="PS50011"/>
    </source>
</evidence>